<name>A0ABQ8SN25_PERAM</name>
<keyword evidence="3" id="KW-1185">Reference proteome</keyword>
<organism evidence="2 3">
    <name type="scientific">Periplaneta americana</name>
    <name type="common">American cockroach</name>
    <name type="synonym">Blatta americana</name>
    <dbReference type="NCBI Taxonomy" id="6978"/>
    <lineage>
        <taxon>Eukaryota</taxon>
        <taxon>Metazoa</taxon>
        <taxon>Ecdysozoa</taxon>
        <taxon>Arthropoda</taxon>
        <taxon>Hexapoda</taxon>
        <taxon>Insecta</taxon>
        <taxon>Pterygota</taxon>
        <taxon>Neoptera</taxon>
        <taxon>Polyneoptera</taxon>
        <taxon>Dictyoptera</taxon>
        <taxon>Blattodea</taxon>
        <taxon>Blattoidea</taxon>
        <taxon>Blattidae</taxon>
        <taxon>Blattinae</taxon>
        <taxon>Periplaneta</taxon>
    </lineage>
</organism>
<protein>
    <submittedName>
        <fullName evidence="2">Uncharacterized protein</fullName>
    </submittedName>
</protein>
<evidence type="ECO:0000313" key="2">
    <source>
        <dbReference type="EMBL" id="KAJ4435052.1"/>
    </source>
</evidence>
<dbReference type="EMBL" id="JAJSOF020000025">
    <property type="protein sequence ID" value="KAJ4435052.1"/>
    <property type="molecule type" value="Genomic_DNA"/>
</dbReference>
<comment type="caution">
    <text evidence="2">The sequence shown here is derived from an EMBL/GenBank/DDBJ whole genome shotgun (WGS) entry which is preliminary data.</text>
</comment>
<sequence length="73" mass="7772">MAGLYEGGNELSGTLKAILNLLKTLTYDPPKKKRTVNSKIDVRAKCLTLPTKPPADASPQKSTKSSQGKPSTS</sequence>
<evidence type="ECO:0000313" key="3">
    <source>
        <dbReference type="Proteomes" id="UP001148838"/>
    </source>
</evidence>
<proteinExistence type="predicted"/>
<evidence type="ECO:0000256" key="1">
    <source>
        <dbReference type="SAM" id="MobiDB-lite"/>
    </source>
</evidence>
<feature type="compositionally biased region" description="Polar residues" evidence="1">
    <location>
        <begin position="59"/>
        <end position="73"/>
    </location>
</feature>
<dbReference type="Proteomes" id="UP001148838">
    <property type="component" value="Unassembled WGS sequence"/>
</dbReference>
<gene>
    <name evidence="2" type="ORF">ANN_23626</name>
</gene>
<reference evidence="2 3" key="1">
    <citation type="journal article" date="2022" name="Allergy">
        <title>Genome assembly and annotation of Periplaneta americana reveal a comprehensive cockroach allergen profile.</title>
        <authorList>
            <person name="Wang L."/>
            <person name="Xiong Q."/>
            <person name="Saelim N."/>
            <person name="Wang L."/>
            <person name="Nong W."/>
            <person name="Wan A.T."/>
            <person name="Shi M."/>
            <person name="Liu X."/>
            <person name="Cao Q."/>
            <person name="Hui J.H.L."/>
            <person name="Sookrung N."/>
            <person name="Leung T.F."/>
            <person name="Tungtrongchitr A."/>
            <person name="Tsui S.K.W."/>
        </authorList>
    </citation>
    <scope>NUCLEOTIDE SEQUENCE [LARGE SCALE GENOMIC DNA]</scope>
    <source>
        <strain evidence="2">PWHHKU_190912</strain>
    </source>
</reference>
<feature type="region of interest" description="Disordered" evidence="1">
    <location>
        <begin position="48"/>
        <end position="73"/>
    </location>
</feature>
<accession>A0ABQ8SN25</accession>